<feature type="chain" id="PRO_5039904931" description="Leucine-rich repeat protein" evidence="8">
    <location>
        <begin position="19"/>
        <end position="399"/>
    </location>
</feature>
<proteinExistence type="predicted"/>
<evidence type="ECO:0000256" key="7">
    <source>
        <dbReference type="SAM" id="Phobius"/>
    </source>
</evidence>
<dbReference type="GO" id="GO:0016020">
    <property type="term" value="C:membrane"/>
    <property type="evidence" value="ECO:0007669"/>
    <property type="project" value="UniProtKB-SubCell"/>
</dbReference>
<dbReference type="Proteomes" id="UP001107558">
    <property type="component" value="Chromosome 2"/>
</dbReference>
<dbReference type="EMBL" id="JADBJN010000002">
    <property type="protein sequence ID" value="KAG5675803.1"/>
    <property type="molecule type" value="Genomic_DNA"/>
</dbReference>
<evidence type="ECO:0008006" key="11">
    <source>
        <dbReference type="Google" id="ProtNLM"/>
    </source>
</evidence>
<reference evidence="9" key="1">
    <citation type="submission" date="2021-03" db="EMBL/GenBank/DDBJ databases">
        <title>Chromosome level genome of the anhydrobiotic midge Polypedilum vanderplanki.</title>
        <authorList>
            <person name="Yoshida Y."/>
            <person name="Kikawada T."/>
            <person name="Gusev O."/>
        </authorList>
    </citation>
    <scope>NUCLEOTIDE SEQUENCE</scope>
    <source>
        <strain evidence="9">NIAS01</strain>
        <tissue evidence="9">Whole body or cell culture</tissue>
    </source>
</reference>
<keyword evidence="3 7" id="KW-1133">Transmembrane helix</keyword>
<organism evidence="9 10">
    <name type="scientific">Polypedilum vanderplanki</name>
    <name type="common">Sleeping chironomid midge</name>
    <dbReference type="NCBI Taxonomy" id="319348"/>
    <lineage>
        <taxon>Eukaryota</taxon>
        <taxon>Metazoa</taxon>
        <taxon>Ecdysozoa</taxon>
        <taxon>Arthropoda</taxon>
        <taxon>Hexapoda</taxon>
        <taxon>Insecta</taxon>
        <taxon>Pterygota</taxon>
        <taxon>Neoptera</taxon>
        <taxon>Endopterygota</taxon>
        <taxon>Diptera</taxon>
        <taxon>Nematocera</taxon>
        <taxon>Chironomoidea</taxon>
        <taxon>Chironomidae</taxon>
        <taxon>Chironominae</taxon>
        <taxon>Polypedilum</taxon>
        <taxon>Polypedilum</taxon>
    </lineage>
</organism>
<keyword evidence="2 7" id="KW-0812">Transmembrane</keyword>
<evidence type="ECO:0000256" key="8">
    <source>
        <dbReference type="SAM" id="SignalP"/>
    </source>
</evidence>
<keyword evidence="5" id="KW-0325">Glycoprotein</keyword>
<dbReference type="InterPro" id="IPR032675">
    <property type="entry name" value="LRR_dom_sf"/>
</dbReference>
<feature type="transmembrane region" description="Helical" evidence="7">
    <location>
        <begin position="359"/>
        <end position="380"/>
    </location>
</feature>
<accession>A0A9J6C1W7</accession>
<keyword evidence="10" id="KW-1185">Reference proteome</keyword>
<comment type="caution">
    <text evidence="9">The sequence shown here is derived from an EMBL/GenBank/DDBJ whole genome shotgun (WGS) entry which is preliminary data.</text>
</comment>
<evidence type="ECO:0000313" key="9">
    <source>
        <dbReference type="EMBL" id="KAG5675803.1"/>
    </source>
</evidence>
<sequence length="399" mass="46627">MMIRFILILLYIFNIVNSEELLCQFVQHRDGYNCEIKSSFNDKITSITGHHLNNKTNYDVEVFFSPIRNNISEFPANACMHFLNLIKFDIYGRMISSLSRSIFEGCKNVTQLVIMYTNVAELNEDLFFDLPVLEKITVNENALKVLPKKLFKNNMQLKTVDFSYNRLVEINSEFPPSVTYIKLFNNPCVDKSFNGSENFKEIYEKCPNENMVLSKNLTDTMNKFQELHLNIIRISSKIDDLETVVEEALNEVDGKVRNFTTQFVTFYEKSGILEKESKNNSDAIQALDEKLKNIVKNFEKHVDTIKTIKVQYEELNTNNLALYEQVKSMSNFVTDNSKYERYAETINEIESNTYSNRSFIYVNFVILLMLISFMIAIIIYNKYRGRDKREALLLNDIDN</sequence>
<keyword evidence="8" id="KW-0732">Signal</keyword>
<evidence type="ECO:0000256" key="6">
    <source>
        <dbReference type="SAM" id="Coils"/>
    </source>
</evidence>
<dbReference type="AlphaFoldDB" id="A0A9J6C1W7"/>
<evidence type="ECO:0000256" key="2">
    <source>
        <dbReference type="ARBA" id="ARBA00022692"/>
    </source>
</evidence>
<dbReference type="SUPFAM" id="SSF52058">
    <property type="entry name" value="L domain-like"/>
    <property type="match status" value="1"/>
</dbReference>
<evidence type="ECO:0000256" key="1">
    <source>
        <dbReference type="ARBA" id="ARBA00004479"/>
    </source>
</evidence>
<dbReference type="OrthoDB" id="27267at2759"/>
<dbReference type="PANTHER" id="PTHR24368">
    <property type="entry name" value="AMPHOTERIN-INDUCED PROTEIN"/>
    <property type="match status" value="1"/>
</dbReference>
<feature type="coiled-coil region" evidence="6">
    <location>
        <begin position="231"/>
        <end position="258"/>
    </location>
</feature>
<evidence type="ECO:0000256" key="4">
    <source>
        <dbReference type="ARBA" id="ARBA00023136"/>
    </source>
</evidence>
<protein>
    <recommendedName>
        <fullName evidence="11">Leucine-rich repeat protein</fullName>
    </recommendedName>
</protein>
<keyword evidence="4 7" id="KW-0472">Membrane</keyword>
<evidence type="ECO:0000256" key="3">
    <source>
        <dbReference type="ARBA" id="ARBA00022989"/>
    </source>
</evidence>
<comment type="subcellular location">
    <subcellularLocation>
        <location evidence="1">Membrane</location>
        <topology evidence="1">Single-pass type I membrane protein</topology>
    </subcellularLocation>
</comment>
<evidence type="ECO:0000256" key="5">
    <source>
        <dbReference type="ARBA" id="ARBA00023180"/>
    </source>
</evidence>
<dbReference type="PANTHER" id="PTHR24368:SF210">
    <property type="entry name" value="SURFACE ANTIGEN BSPA-LIKE"/>
    <property type="match status" value="1"/>
</dbReference>
<dbReference type="Gene3D" id="3.80.10.10">
    <property type="entry name" value="Ribonuclease Inhibitor"/>
    <property type="match status" value="1"/>
</dbReference>
<name>A0A9J6C1W7_POLVA</name>
<keyword evidence="6" id="KW-0175">Coiled coil</keyword>
<evidence type="ECO:0000313" key="10">
    <source>
        <dbReference type="Proteomes" id="UP001107558"/>
    </source>
</evidence>
<dbReference type="SUPFAM" id="SSF90257">
    <property type="entry name" value="Myosin rod fragments"/>
    <property type="match status" value="1"/>
</dbReference>
<gene>
    <name evidence="9" type="ORF">PVAND_005677</name>
</gene>
<dbReference type="InterPro" id="IPR031283">
    <property type="entry name" value="AMIGO"/>
</dbReference>
<feature type="signal peptide" evidence="8">
    <location>
        <begin position="1"/>
        <end position="18"/>
    </location>
</feature>